<name>A0A165HFP9_EXIGL</name>
<dbReference type="AlphaFoldDB" id="A0A165HFP9"/>
<accession>A0A165HFP9</accession>
<evidence type="ECO:0000256" key="1">
    <source>
        <dbReference type="SAM" id="MobiDB-lite"/>
    </source>
</evidence>
<reference evidence="2 3" key="1">
    <citation type="journal article" date="2016" name="Mol. Biol. Evol.">
        <title>Comparative Genomics of Early-Diverging Mushroom-Forming Fungi Provides Insights into the Origins of Lignocellulose Decay Capabilities.</title>
        <authorList>
            <person name="Nagy L.G."/>
            <person name="Riley R."/>
            <person name="Tritt A."/>
            <person name="Adam C."/>
            <person name="Daum C."/>
            <person name="Floudas D."/>
            <person name="Sun H."/>
            <person name="Yadav J.S."/>
            <person name="Pangilinan J."/>
            <person name="Larsson K.H."/>
            <person name="Matsuura K."/>
            <person name="Barry K."/>
            <person name="Labutti K."/>
            <person name="Kuo R."/>
            <person name="Ohm R.A."/>
            <person name="Bhattacharya S.S."/>
            <person name="Shirouzu T."/>
            <person name="Yoshinaga Y."/>
            <person name="Martin F.M."/>
            <person name="Grigoriev I.V."/>
            <person name="Hibbett D.S."/>
        </authorList>
    </citation>
    <scope>NUCLEOTIDE SEQUENCE [LARGE SCALE GENOMIC DNA]</scope>
    <source>
        <strain evidence="2 3">HHB12029</strain>
    </source>
</reference>
<dbReference type="PANTHER" id="PTHR31912">
    <property type="entry name" value="IP13529P"/>
    <property type="match status" value="1"/>
</dbReference>
<sequence length="1012" mass="114225">MLLADLMDNFPRLRLSEAHMELILYMWARTARHPSRIPSLRELRKFQKSLQARVSTQTRECRSELGNVFFANDVRTTLALDMANPQVAQHVVVYPELKPSSITNAWETSRWLELPLDQLTPMVRIGAHDFFVNELALLETGDFVIPYLWATYAGVLSALCRKCTYNETTNMITVLEKTSRVEAALFVRSFVDLENGEELPMFERAYDTDSHENFRTAMPNPLRAKANGEELFTLFLNAWVDDVSGNVSKQWNKHWNVCFENACLPGVLLFQEYFVRFVSTSQNATAPEQLASLKEQVLSTHDNPYPCFHAGKQRSCKFRIAVQSLPADNPQQSEHCSHTIGARAHLYCRRCFNTRAMPEDDDEIADWYASHFMPGRPRTLEETRESVEYQLALACNSLTTDIETEQKSTGVKDPIAAVWIERIVQKAKDLTKAAARSPDDPSLPHTPEDLARYLKDWLDAQPGDHMNPLLNWSGLDPHSSTPVEILHTILLGLAKYIWHSLYSTWKPAQEALFATRLASTDLNGLSIQSFRPQYMVQYKGALIGRQFKALTQTIVFHLHDLCTPELFTLVKACGEFSAVLWEDSIQDLSQHQADLRVLIANVLDAYGDVDPLRVLDKVKLHLLTHIPDDIPRFGPAVRSITEIFESFNAVFRMCSVLSNHHAPSLDIALSIADMDRMKHVISGGYWMENGVPTQAAENVRRILEDHPIIQKHLGWAPPVSTQPGTAKPLGLKSSPARALLPAELEVLEKNFALQTAFNALPKDHLWRDGSSVVSNTGDVCKIGSFVFFGGRDDFDAQARGVDTKIMAVYVPTNAVTISPYVVIKEYRISSERHPHYDMPVLVSVLALFAFESHPLNRASQDIRFIVNVQHDCRSSGCAPSGTRLVRQERTASSKTVSVLEHVQNSRYIINTHAFHNAARLRRAIPRSLTVPIPLKMDRADWLVSLSARAQDQSVRKKEEAKKKAKATRERKKAEKAARAEALRQAQQQQVEDEAEDEGDDEEEQLDFGSGSE</sequence>
<keyword evidence="3" id="KW-1185">Reference proteome</keyword>
<feature type="compositionally biased region" description="Basic and acidic residues" evidence="1">
    <location>
        <begin position="971"/>
        <end position="981"/>
    </location>
</feature>
<gene>
    <name evidence="2" type="ORF">EXIGLDRAFT_791402</name>
</gene>
<dbReference type="STRING" id="1314781.A0A165HFP9"/>
<feature type="compositionally biased region" description="Acidic residues" evidence="1">
    <location>
        <begin position="990"/>
        <end position="1005"/>
    </location>
</feature>
<evidence type="ECO:0000313" key="2">
    <source>
        <dbReference type="EMBL" id="KZV91898.1"/>
    </source>
</evidence>
<dbReference type="OrthoDB" id="2246127at2759"/>
<dbReference type="InParanoid" id="A0A165HFP9"/>
<dbReference type="Proteomes" id="UP000077266">
    <property type="component" value="Unassembled WGS sequence"/>
</dbReference>
<evidence type="ECO:0000313" key="3">
    <source>
        <dbReference type="Proteomes" id="UP000077266"/>
    </source>
</evidence>
<dbReference type="EMBL" id="KV426018">
    <property type="protein sequence ID" value="KZV91898.1"/>
    <property type="molecule type" value="Genomic_DNA"/>
</dbReference>
<dbReference type="PANTHER" id="PTHR31912:SF34">
    <property type="entry name" value="NOTOCHORD-RELATED PROTEIN"/>
    <property type="match status" value="1"/>
</dbReference>
<proteinExistence type="predicted"/>
<feature type="region of interest" description="Disordered" evidence="1">
    <location>
        <begin position="953"/>
        <end position="1012"/>
    </location>
</feature>
<protein>
    <submittedName>
        <fullName evidence="2">Uncharacterized protein</fullName>
    </submittedName>
</protein>
<organism evidence="2 3">
    <name type="scientific">Exidia glandulosa HHB12029</name>
    <dbReference type="NCBI Taxonomy" id="1314781"/>
    <lineage>
        <taxon>Eukaryota</taxon>
        <taxon>Fungi</taxon>
        <taxon>Dikarya</taxon>
        <taxon>Basidiomycota</taxon>
        <taxon>Agaricomycotina</taxon>
        <taxon>Agaricomycetes</taxon>
        <taxon>Auriculariales</taxon>
        <taxon>Exidiaceae</taxon>
        <taxon>Exidia</taxon>
    </lineage>
</organism>